<evidence type="ECO:0000313" key="3">
    <source>
        <dbReference type="EMBL" id="WEK13725.1"/>
    </source>
</evidence>
<protein>
    <submittedName>
        <fullName evidence="3">Uncharacterized protein</fullName>
    </submittedName>
</protein>
<keyword evidence="2" id="KW-0472">Membrane</keyword>
<gene>
    <name evidence="3" type="ORF">P0Y48_00505</name>
</gene>
<evidence type="ECO:0000256" key="2">
    <source>
        <dbReference type="SAM" id="Phobius"/>
    </source>
</evidence>
<feature type="region of interest" description="Disordered" evidence="1">
    <location>
        <begin position="1"/>
        <end position="26"/>
    </location>
</feature>
<keyword evidence="2" id="KW-1133">Transmembrane helix</keyword>
<feature type="compositionally biased region" description="Low complexity" evidence="1">
    <location>
        <begin position="12"/>
        <end position="26"/>
    </location>
</feature>
<dbReference type="Proteomes" id="UP001213972">
    <property type="component" value="Chromosome"/>
</dbReference>
<reference evidence="3" key="1">
    <citation type="submission" date="2023-03" db="EMBL/GenBank/DDBJ databases">
        <title>Andean soil-derived lignocellulolytic bacterial consortium as a source of novel taxa and putative plastic-active enzymes.</title>
        <authorList>
            <person name="Diaz-Garcia L."/>
            <person name="Chuvochina M."/>
            <person name="Feuerriegel G."/>
            <person name="Bunk B."/>
            <person name="Sproer C."/>
            <person name="Streit W.R."/>
            <person name="Rodriguez L.M."/>
            <person name="Overmann J."/>
            <person name="Jimenez D.J."/>
        </authorList>
    </citation>
    <scope>NUCLEOTIDE SEQUENCE</scope>
    <source>
        <strain evidence="3">MAG 4610</strain>
    </source>
</reference>
<accession>A0AAJ5W3L6</accession>
<feature type="compositionally biased region" description="Basic and acidic residues" evidence="1">
    <location>
        <begin position="1"/>
        <end position="10"/>
    </location>
</feature>
<dbReference type="EMBL" id="CP119321">
    <property type="protein sequence ID" value="WEK13725.1"/>
    <property type="molecule type" value="Genomic_DNA"/>
</dbReference>
<evidence type="ECO:0000256" key="1">
    <source>
        <dbReference type="SAM" id="MobiDB-lite"/>
    </source>
</evidence>
<sequence length="150" mass="15655">MTAGPADRRHPVTPLDATPAAPAVPASPEIASPRVGLWSERWFRVLTILNTSLVVVSAVVALPGMFGGQGGAAYGLVLLFPVVSVTVGFPAVSLLIIAAAAALSSLCMFHVEQRGVRFLRAMTVWGTIMLTVPSILIAVLWGPGLLGSLW</sequence>
<keyword evidence="2" id="KW-0812">Transmembrane</keyword>
<feature type="transmembrane region" description="Helical" evidence="2">
    <location>
        <begin position="118"/>
        <end position="141"/>
    </location>
</feature>
<proteinExistence type="predicted"/>
<evidence type="ECO:0000313" key="4">
    <source>
        <dbReference type="Proteomes" id="UP001213972"/>
    </source>
</evidence>
<feature type="transmembrane region" description="Helical" evidence="2">
    <location>
        <begin position="42"/>
        <end position="66"/>
    </location>
</feature>
<dbReference type="AlphaFoldDB" id="A0AAJ5W3L6"/>
<name>A0AAJ5W3L6_9MICO</name>
<organism evidence="3 4">
    <name type="scientific">Candidatus Microbacterium phytovorans</name>
    <dbReference type="NCBI Taxonomy" id="3121374"/>
    <lineage>
        <taxon>Bacteria</taxon>
        <taxon>Bacillati</taxon>
        <taxon>Actinomycetota</taxon>
        <taxon>Actinomycetes</taxon>
        <taxon>Micrococcales</taxon>
        <taxon>Microbacteriaceae</taxon>
        <taxon>Microbacterium</taxon>
    </lineage>
</organism>
<feature type="transmembrane region" description="Helical" evidence="2">
    <location>
        <begin position="78"/>
        <end position="106"/>
    </location>
</feature>